<evidence type="ECO:0000313" key="3">
    <source>
        <dbReference type="Proteomes" id="UP000037395"/>
    </source>
</evidence>
<dbReference type="RefSeq" id="WP_030556503.1">
    <property type="nucleotide sequence ID" value="NZ_BMUB01000024.1"/>
</dbReference>
<dbReference type="AlphaFoldDB" id="A0A1E7N9G3"/>
<dbReference type="EMBL" id="JPRF03000021">
    <property type="protein sequence ID" value="OEV37331.1"/>
    <property type="molecule type" value="Genomic_DNA"/>
</dbReference>
<dbReference type="Proteomes" id="UP000037395">
    <property type="component" value="Unassembled WGS sequence"/>
</dbReference>
<evidence type="ECO:0000313" key="2">
    <source>
        <dbReference type="EMBL" id="OEV37331.1"/>
    </source>
</evidence>
<reference evidence="2" key="1">
    <citation type="submission" date="2016-08" db="EMBL/GenBank/DDBJ databases">
        <title>Sequencing, Assembly and Comparative Genomics of S. aureofaciens ATCC 10762.</title>
        <authorList>
            <person name="Gradnigo J.S."/>
            <person name="Johnson N."/>
            <person name="Somerville G.A."/>
        </authorList>
    </citation>
    <scope>NUCLEOTIDE SEQUENCE [LARGE SCALE GENOMIC DNA]</scope>
    <source>
        <strain evidence="2">ATCC 10762</strain>
    </source>
</reference>
<evidence type="ECO:0000256" key="1">
    <source>
        <dbReference type="SAM" id="MobiDB-lite"/>
    </source>
</evidence>
<feature type="region of interest" description="Disordered" evidence="1">
    <location>
        <begin position="1"/>
        <end position="60"/>
    </location>
</feature>
<proteinExistence type="predicted"/>
<keyword evidence="3" id="KW-1185">Reference proteome</keyword>
<comment type="caution">
    <text evidence="2">The sequence shown here is derived from an EMBL/GenBank/DDBJ whole genome shotgun (WGS) entry which is preliminary data.</text>
</comment>
<protein>
    <submittedName>
        <fullName evidence="2">Uncharacterized protein</fullName>
    </submittedName>
</protein>
<dbReference type="GeneID" id="97489334"/>
<sequence>MSISAVAGFSSAARRRSVTAERTPEATVPTMTTSSRGKDRQRRSHARPDPSSPACSQTWA</sequence>
<organism evidence="2 3">
    <name type="scientific">Kitasatospora aureofaciens</name>
    <name type="common">Streptomyces aureofaciens</name>
    <dbReference type="NCBI Taxonomy" id="1894"/>
    <lineage>
        <taxon>Bacteria</taxon>
        <taxon>Bacillati</taxon>
        <taxon>Actinomycetota</taxon>
        <taxon>Actinomycetes</taxon>
        <taxon>Kitasatosporales</taxon>
        <taxon>Streptomycetaceae</taxon>
        <taxon>Kitasatospora</taxon>
    </lineage>
</organism>
<accession>A0A1E7N9G3</accession>
<gene>
    <name evidence="2" type="ORF">HS99_0005970</name>
</gene>
<name>A0A1E7N9G3_KITAU</name>